<reference evidence="2 3" key="1">
    <citation type="submission" date="2022-10" db="EMBL/GenBank/DDBJ databases">
        <title>Comparative genomics and taxonomic characterization of three novel marine species of genus Reichenbachiella exhibiting antioxidant and polysaccharide degradation activities.</title>
        <authorList>
            <person name="Muhammad N."/>
            <person name="Lee Y.-J."/>
            <person name="Ko J."/>
            <person name="Kim S.-G."/>
        </authorList>
    </citation>
    <scope>NUCLEOTIDE SEQUENCE [LARGE SCALE GENOMIC DNA]</scope>
    <source>
        <strain evidence="2 3">ABR2-5</strain>
    </source>
</reference>
<gene>
    <name evidence="2" type="ORF">N7U62_18455</name>
</gene>
<keyword evidence="1" id="KW-0812">Transmembrane</keyword>
<dbReference type="RefSeq" id="WP_264139565.1">
    <property type="nucleotide sequence ID" value="NZ_JAOYOD010000001.1"/>
</dbReference>
<dbReference type="EMBL" id="JAOYOD010000001">
    <property type="protein sequence ID" value="MCV9388675.1"/>
    <property type="molecule type" value="Genomic_DNA"/>
</dbReference>
<dbReference type="Proteomes" id="UP001300692">
    <property type="component" value="Unassembled WGS sequence"/>
</dbReference>
<accession>A0ABT3CYA2</accession>
<evidence type="ECO:0000313" key="3">
    <source>
        <dbReference type="Proteomes" id="UP001300692"/>
    </source>
</evidence>
<protein>
    <submittedName>
        <fullName evidence="2">Uncharacterized protein</fullName>
    </submittedName>
</protein>
<feature type="transmembrane region" description="Helical" evidence="1">
    <location>
        <begin position="5"/>
        <end position="22"/>
    </location>
</feature>
<feature type="transmembrane region" description="Helical" evidence="1">
    <location>
        <begin position="34"/>
        <end position="53"/>
    </location>
</feature>
<keyword evidence="3" id="KW-1185">Reference proteome</keyword>
<keyword evidence="1" id="KW-1133">Transmembrane helix</keyword>
<name>A0ABT3CYA2_9BACT</name>
<evidence type="ECO:0000313" key="2">
    <source>
        <dbReference type="EMBL" id="MCV9388675.1"/>
    </source>
</evidence>
<comment type="caution">
    <text evidence="2">The sequence shown here is derived from an EMBL/GenBank/DDBJ whole genome shotgun (WGS) entry which is preliminary data.</text>
</comment>
<sequence>MTRGLIRISVFSIFLLGVDQLLRLWVGPGILHGYLHWIIVFFWVVSLGIHVLSEVAQRTLDMDKTLVLLGAVTARLLIAIFAMVTVALIGIADRSLFIINFAVLYLCYLVFEISSVLSNLRSNLK</sequence>
<proteinExistence type="predicted"/>
<evidence type="ECO:0000256" key="1">
    <source>
        <dbReference type="SAM" id="Phobius"/>
    </source>
</evidence>
<feature type="transmembrane region" description="Helical" evidence="1">
    <location>
        <begin position="97"/>
        <end position="120"/>
    </location>
</feature>
<feature type="transmembrane region" description="Helical" evidence="1">
    <location>
        <begin position="65"/>
        <end position="91"/>
    </location>
</feature>
<organism evidence="2 3">
    <name type="scientific">Reichenbachiella ulvae</name>
    <dbReference type="NCBI Taxonomy" id="2980104"/>
    <lineage>
        <taxon>Bacteria</taxon>
        <taxon>Pseudomonadati</taxon>
        <taxon>Bacteroidota</taxon>
        <taxon>Cytophagia</taxon>
        <taxon>Cytophagales</taxon>
        <taxon>Reichenbachiellaceae</taxon>
        <taxon>Reichenbachiella</taxon>
    </lineage>
</organism>
<keyword evidence="1" id="KW-0472">Membrane</keyword>